<name>A0A0D0D9P8_9AGAM</name>
<evidence type="ECO:0000313" key="2">
    <source>
        <dbReference type="Proteomes" id="UP000054538"/>
    </source>
</evidence>
<dbReference type="EMBL" id="KN825153">
    <property type="protein sequence ID" value="KIK93802.1"/>
    <property type="molecule type" value="Genomic_DNA"/>
</dbReference>
<evidence type="ECO:0000313" key="1">
    <source>
        <dbReference type="EMBL" id="KIK93802.1"/>
    </source>
</evidence>
<dbReference type="InParanoid" id="A0A0D0D9P8"/>
<accession>A0A0D0D9P8</accession>
<proteinExistence type="predicted"/>
<reference evidence="2" key="2">
    <citation type="submission" date="2015-01" db="EMBL/GenBank/DDBJ databases">
        <title>Evolutionary Origins and Diversification of the Mycorrhizal Mutualists.</title>
        <authorList>
            <consortium name="DOE Joint Genome Institute"/>
            <consortium name="Mycorrhizal Genomics Consortium"/>
            <person name="Kohler A."/>
            <person name="Kuo A."/>
            <person name="Nagy L.G."/>
            <person name="Floudas D."/>
            <person name="Copeland A."/>
            <person name="Barry K.W."/>
            <person name="Cichocki N."/>
            <person name="Veneault-Fourrey C."/>
            <person name="LaButti K."/>
            <person name="Lindquist E.A."/>
            <person name="Lipzen A."/>
            <person name="Lundell T."/>
            <person name="Morin E."/>
            <person name="Murat C."/>
            <person name="Riley R."/>
            <person name="Ohm R."/>
            <person name="Sun H."/>
            <person name="Tunlid A."/>
            <person name="Henrissat B."/>
            <person name="Grigoriev I.V."/>
            <person name="Hibbett D.S."/>
            <person name="Martin F."/>
        </authorList>
    </citation>
    <scope>NUCLEOTIDE SEQUENCE [LARGE SCALE GENOMIC DNA]</scope>
    <source>
        <strain evidence="2">Ve08.2h10</strain>
    </source>
</reference>
<protein>
    <submittedName>
        <fullName evidence="1">Uncharacterized protein</fullName>
    </submittedName>
</protein>
<sequence>MAIEDCMLPQKALESWQPAAVAKALQDLPFEDMIHRVSSKCTSLWVITPTKAISFELFVIPSQAKLAYKFSDSGSSVGVTQYFTISLLQNTVTPTFVATVISAVITISNVTA</sequence>
<reference evidence="1 2" key="1">
    <citation type="submission" date="2014-04" db="EMBL/GenBank/DDBJ databases">
        <authorList>
            <consortium name="DOE Joint Genome Institute"/>
            <person name="Kuo A."/>
            <person name="Kohler A."/>
            <person name="Jargeat P."/>
            <person name="Nagy L.G."/>
            <person name="Floudas D."/>
            <person name="Copeland A."/>
            <person name="Barry K.W."/>
            <person name="Cichocki N."/>
            <person name="Veneault-Fourrey C."/>
            <person name="LaButti K."/>
            <person name="Lindquist E.A."/>
            <person name="Lipzen A."/>
            <person name="Lundell T."/>
            <person name="Morin E."/>
            <person name="Murat C."/>
            <person name="Sun H."/>
            <person name="Tunlid A."/>
            <person name="Henrissat B."/>
            <person name="Grigoriev I.V."/>
            <person name="Hibbett D.S."/>
            <person name="Martin F."/>
            <person name="Nordberg H.P."/>
            <person name="Cantor M.N."/>
            <person name="Hua S.X."/>
        </authorList>
    </citation>
    <scope>NUCLEOTIDE SEQUENCE [LARGE SCALE GENOMIC DNA]</scope>
    <source>
        <strain evidence="1 2">Ve08.2h10</strain>
    </source>
</reference>
<dbReference type="HOGENOM" id="CLU_2146678_0_0_1"/>
<keyword evidence="2" id="KW-1185">Reference proteome</keyword>
<gene>
    <name evidence="1" type="ORF">PAXRUDRAFT_492588</name>
</gene>
<dbReference type="AlphaFoldDB" id="A0A0D0D9P8"/>
<organism evidence="1 2">
    <name type="scientific">Paxillus rubicundulus Ve08.2h10</name>
    <dbReference type="NCBI Taxonomy" id="930991"/>
    <lineage>
        <taxon>Eukaryota</taxon>
        <taxon>Fungi</taxon>
        <taxon>Dikarya</taxon>
        <taxon>Basidiomycota</taxon>
        <taxon>Agaricomycotina</taxon>
        <taxon>Agaricomycetes</taxon>
        <taxon>Agaricomycetidae</taxon>
        <taxon>Boletales</taxon>
        <taxon>Paxilineae</taxon>
        <taxon>Paxillaceae</taxon>
        <taxon>Paxillus</taxon>
    </lineage>
</organism>
<dbReference type="Proteomes" id="UP000054538">
    <property type="component" value="Unassembled WGS sequence"/>
</dbReference>